<dbReference type="PANTHER" id="PTHR18884">
    <property type="entry name" value="SEPTIN"/>
    <property type="match status" value="1"/>
</dbReference>
<dbReference type="OrthoDB" id="9255830at2"/>
<dbReference type="Gene3D" id="3.40.50.300">
    <property type="entry name" value="P-loop containing nucleotide triphosphate hydrolases"/>
    <property type="match status" value="1"/>
</dbReference>
<evidence type="ECO:0000259" key="1">
    <source>
        <dbReference type="Pfam" id="PF01926"/>
    </source>
</evidence>
<evidence type="ECO:0000313" key="3">
    <source>
        <dbReference type="Proteomes" id="UP000287239"/>
    </source>
</evidence>
<name>A0A429ZPS5_9ENTE</name>
<dbReference type="SUPFAM" id="SSF52540">
    <property type="entry name" value="P-loop containing nucleoside triphosphate hydrolases"/>
    <property type="match status" value="1"/>
</dbReference>
<dbReference type="GO" id="GO:0005525">
    <property type="term" value="F:GTP binding"/>
    <property type="evidence" value="ECO:0007669"/>
    <property type="project" value="InterPro"/>
</dbReference>
<dbReference type="Pfam" id="PF01926">
    <property type="entry name" value="MMR_HSR1"/>
    <property type="match status" value="1"/>
</dbReference>
<reference evidence="2 3" key="1">
    <citation type="submission" date="2017-05" db="EMBL/GenBank/DDBJ databases">
        <title>Vagococcus spp. assemblies.</title>
        <authorList>
            <person name="Gulvik C.A."/>
        </authorList>
    </citation>
    <scope>NUCLEOTIDE SEQUENCE [LARGE SCALE GENOMIC DNA]</scope>
    <source>
        <strain evidence="2 3">NCFB 2777</strain>
    </source>
</reference>
<gene>
    <name evidence="2" type="ORF">CBF35_06965</name>
</gene>
<dbReference type="EMBL" id="NGJU01000009">
    <property type="protein sequence ID" value="RST95704.1"/>
    <property type="molecule type" value="Genomic_DNA"/>
</dbReference>
<proteinExistence type="predicted"/>
<organism evidence="2 3">
    <name type="scientific">Vagococcus salmoninarum</name>
    <dbReference type="NCBI Taxonomy" id="2739"/>
    <lineage>
        <taxon>Bacteria</taxon>
        <taxon>Bacillati</taxon>
        <taxon>Bacillota</taxon>
        <taxon>Bacilli</taxon>
        <taxon>Lactobacillales</taxon>
        <taxon>Enterococcaceae</taxon>
        <taxon>Vagococcus</taxon>
    </lineage>
</organism>
<dbReference type="AlphaFoldDB" id="A0A429ZPS5"/>
<dbReference type="Proteomes" id="UP000287239">
    <property type="component" value="Unassembled WGS sequence"/>
</dbReference>
<dbReference type="GeneID" id="98568106"/>
<dbReference type="InterPro" id="IPR027417">
    <property type="entry name" value="P-loop_NTPase"/>
</dbReference>
<comment type="caution">
    <text evidence="2">The sequence shown here is derived from an EMBL/GenBank/DDBJ whole genome shotgun (WGS) entry which is preliminary data.</text>
</comment>
<keyword evidence="3" id="KW-1185">Reference proteome</keyword>
<protein>
    <recommendedName>
        <fullName evidence="1">G domain-containing protein</fullName>
    </recommendedName>
</protein>
<dbReference type="RefSeq" id="WP_126779489.1">
    <property type="nucleotide sequence ID" value="NZ_NGJU01000009.1"/>
</dbReference>
<feature type="domain" description="G" evidence="1">
    <location>
        <begin position="52"/>
        <end position="171"/>
    </location>
</feature>
<accession>A0A429ZPS5</accession>
<evidence type="ECO:0000313" key="2">
    <source>
        <dbReference type="EMBL" id="RST95704.1"/>
    </source>
</evidence>
<sequence length="402" mass="44345">MAKLLFDNFMKKIQQKGKSIRPEDLVSLFGLSQKASLKVVDDIKASYEPVNILIAGKTGIGKSTLINSVFREELATTGIGKPVTQHLQHYQKKHLPLRVYDTKGLELMTNSQEKVIEGIIQKVKQLYVQDKSQHVHAIWYGINAQGRRIEDVELGFIRKLSELAPVIIVLTQYYGEVNAEFLRYLEEMNLPVYCVHPILAKDFELAEGQLISHHGVEELVQLTEDILPEYAQQAFTIAQKVNIEMKVAQAQKIADKYVLAAASVSASPLPFADATALMSIQVVMLLHLTVSFGISVSQSLLLGLSSSLLGSQGAKMIGKYLSTSLGKLIPGGNVAAILINSSIAKQITKGLAQTYIKVLEQVATLEKAGQIITEEELLTMTKRAFTKKEEGTEEDEEPKATP</sequence>
<dbReference type="InterPro" id="IPR006073">
    <property type="entry name" value="GTP-bd"/>
</dbReference>